<feature type="compositionally biased region" description="Basic and acidic residues" evidence="1">
    <location>
        <begin position="135"/>
        <end position="150"/>
    </location>
</feature>
<dbReference type="OrthoDB" id="3056853at2759"/>
<dbReference type="RefSeq" id="XP_007767523.1">
    <property type="nucleotide sequence ID" value="XM_007769333.1"/>
</dbReference>
<dbReference type="KEGG" id="cput:CONPUDRAFT_81499"/>
<dbReference type="AlphaFoldDB" id="A0A5M3MRH3"/>
<organism evidence="2 3">
    <name type="scientific">Coniophora puteana (strain RWD-64-598)</name>
    <name type="common">Brown rot fungus</name>
    <dbReference type="NCBI Taxonomy" id="741705"/>
    <lineage>
        <taxon>Eukaryota</taxon>
        <taxon>Fungi</taxon>
        <taxon>Dikarya</taxon>
        <taxon>Basidiomycota</taxon>
        <taxon>Agaricomycotina</taxon>
        <taxon>Agaricomycetes</taxon>
        <taxon>Agaricomycetidae</taxon>
        <taxon>Boletales</taxon>
        <taxon>Coniophorineae</taxon>
        <taxon>Coniophoraceae</taxon>
        <taxon>Coniophora</taxon>
    </lineage>
</organism>
<name>A0A5M3MRH3_CONPW</name>
<reference evidence="3" key="1">
    <citation type="journal article" date="2012" name="Science">
        <title>The Paleozoic origin of enzymatic lignin decomposition reconstructed from 31 fungal genomes.</title>
        <authorList>
            <person name="Floudas D."/>
            <person name="Binder M."/>
            <person name="Riley R."/>
            <person name="Barry K."/>
            <person name="Blanchette R.A."/>
            <person name="Henrissat B."/>
            <person name="Martinez A.T."/>
            <person name="Otillar R."/>
            <person name="Spatafora J.W."/>
            <person name="Yadav J.S."/>
            <person name="Aerts A."/>
            <person name="Benoit I."/>
            <person name="Boyd A."/>
            <person name="Carlson A."/>
            <person name="Copeland A."/>
            <person name="Coutinho P.M."/>
            <person name="de Vries R.P."/>
            <person name="Ferreira P."/>
            <person name="Findley K."/>
            <person name="Foster B."/>
            <person name="Gaskell J."/>
            <person name="Glotzer D."/>
            <person name="Gorecki P."/>
            <person name="Heitman J."/>
            <person name="Hesse C."/>
            <person name="Hori C."/>
            <person name="Igarashi K."/>
            <person name="Jurgens J.A."/>
            <person name="Kallen N."/>
            <person name="Kersten P."/>
            <person name="Kohler A."/>
            <person name="Kuees U."/>
            <person name="Kumar T.K.A."/>
            <person name="Kuo A."/>
            <person name="LaButti K."/>
            <person name="Larrondo L.F."/>
            <person name="Lindquist E."/>
            <person name="Ling A."/>
            <person name="Lombard V."/>
            <person name="Lucas S."/>
            <person name="Lundell T."/>
            <person name="Martin R."/>
            <person name="McLaughlin D.J."/>
            <person name="Morgenstern I."/>
            <person name="Morin E."/>
            <person name="Murat C."/>
            <person name="Nagy L.G."/>
            <person name="Nolan M."/>
            <person name="Ohm R.A."/>
            <person name="Patyshakuliyeva A."/>
            <person name="Rokas A."/>
            <person name="Ruiz-Duenas F.J."/>
            <person name="Sabat G."/>
            <person name="Salamov A."/>
            <person name="Samejima M."/>
            <person name="Schmutz J."/>
            <person name="Slot J.C."/>
            <person name="St John F."/>
            <person name="Stenlid J."/>
            <person name="Sun H."/>
            <person name="Sun S."/>
            <person name="Syed K."/>
            <person name="Tsang A."/>
            <person name="Wiebenga A."/>
            <person name="Young D."/>
            <person name="Pisabarro A."/>
            <person name="Eastwood D.C."/>
            <person name="Martin F."/>
            <person name="Cullen D."/>
            <person name="Grigoriev I.V."/>
            <person name="Hibbett D.S."/>
        </authorList>
    </citation>
    <scope>NUCLEOTIDE SEQUENCE [LARGE SCALE GENOMIC DNA]</scope>
    <source>
        <strain evidence="3">RWD-64-598 SS2</strain>
    </source>
</reference>
<accession>A0A5M3MRH3</accession>
<feature type="compositionally biased region" description="Low complexity" evidence="1">
    <location>
        <begin position="49"/>
        <end position="61"/>
    </location>
</feature>
<proteinExistence type="predicted"/>
<keyword evidence="3" id="KW-1185">Reference proteome</keyword>
<feature type="region of interest" description="Disordered" evidence="1">
    <location>
        <begin position="1"/>
        <end position="150"/>
    </location>
</feature>
<comment type="caution">
    <text evidence="2">The sequence shown here is derived from an EMBL/GenBank/DDBJ whole genome shotgun (WGS) entry which is preliminary data.</text>
</comment>
<feature type="compositionally biased region" description="Polar residues" evidence="1">
    <location>
        <begin position="93"/>
        <end position="119"/>
    </location>
</feature>
<dbReference type="EMBL" id="JH711577">
    <property type="protein sequence ID" value="EIW81758.1"/>
    <property type="molecule type" value="Genomic_DNA"/>
</dbReference>
<dbReference type="Proteomes" id="UP000053558">
    <property type="component" value="Unassembled WGS sequence"/>
</dbReference>
<protein>
    <submittedName>
        <fullName evidence="2">Uncharacterized protein</fullName>
    </submittedName>
</protein>
<dbReference type="GeneID" id="19210252"/>
<sequence length="150" mass="16572">MASELDADLYGDLYGNDETDVAPAQDSQDYVKEEDSTSAEHLPEPSPKPIASAVPASAPIKQQSPAPAPIPSFTSQPQQQHQPQDQYMHDQGADTNGDFQQYQEIPTYSSQPQSIPTYQQEDDGSDLANGYNRQRMPERSVRPSEMKDEG</sequence>
<evidence type="ECO:0000256" key="1">
    <source>
        <dbReference type="SAM" id="MobiDB-lite"/>
    </source>
</evidence>
<evidence type="ECO:0000313" key="2">
    <source>
        <dbReference type="EMBL" id="EIW81758.1"/>
    </source>
</evidence>
<dbReference type="OMA" id="QDYRDGQ"/>
<feature type="compositionally biased region" description="Low complexity" evidence="1">
    <location>
        <begin position="76"/>
        <end position="86"/>
    </location>
</feature>
<gene>
    <name evidence="2" type="ORF">CONPUDRAFT_81499</name>
</gene>
<feature type="compositionally biased region" description="Acidic residues" evidence="1">
    <location>
        <begin position="1"/>
        <end position="20"/>
    </location>
</feature>
<evidence type="ECO:0000313" key="3">
    <source>
        <dbReference type="Proteomes" id="UP000053558"/>
    </source>
</evidence>